<evidence type="ECO:0000313" key="5">
    <source>
        <dbReference type="Proteomes" id="UP000607645"/>
    </source>
</evidence>
<feature type="transmembrane region" description="Helical" evidence="2">
    <location>
        <begin position="163"/>
        <end position="181"/>
    </location>
</feature>
<dbReference type="GO" id="GO:0042802">
    <property type="term" value="F:identical protein binding"/>
    <property type="evidence" value="ECO:0007669"/>
    <property type="project" value="TreeGrafter"/>
</dbReference>
<feature type="transmembrane region" description="Helical" evidence="2">
    <location>
        <begin position="33"/>
        <end position="52"/>
    </location>
</feature>
<dbReference type="Pfam" id="PF14501">
    <property type="entry name" value="HATPase_c_5"/>
    <property type="match status" value="1"/>
</dbReference>
<gene>
    <name evidence="4" type="ORF">H8S62_03905</name>
</gene>
<dbReference type="InterPro" id="IPR036890">
    <property type="entry name" value="HATPase_C_sf"/>
</dbReference>
<dbReference type="RefSeq" id="WP_186918529.1">
    <property type="nucleotide sequence ID" value="NZ_JACOPQ010000002.1"/>
</dbReference>
<feature type="transmembrane region" description="Helical" evidence="2">
    <location>
        <begin position="90"/>
        <end position="109"/>
    </location>
</feature>
<keyword evidence="2" id="KW-0812">Transmembrane</keyword>
<feature type="domain" description="Sensor histidine kinase NatK-like C-terminal" evidence="3">
    <location>
        <begin position="327"/>
        <end position="431"/>
    </location>
</feature>
<keyword evidence="2" id="KW-1133">Transmembrane helix</keyword>
<dbReference type="CDD" id="cd16935">
    <property type="entry name" value="HATPase_AgrC-ComD-like"/>
    <property type="match status" value="1"/>
</dbReference>
<dbReference type="SUPFAM" id="SSF55874">
    <property type="entry name" value="ATPase domain of HSP90 chaperone/DNA topoisomerase II/histidine kinase"/>
    <property type="match status" value="1"/>
</dbReference>
<dbReference type="EMBL" id="JACOPQ010000002">
    <property type="protein sequence ID" value="MBC5736154.1"/>
    <property type="molecule type" value="Genomic_DNA"/>
</dbReference>
<protein>
    <submittedName>
        <fullName evidence="4">GHKL domain-containing protein</fullName>
    </submittedName>
</protein>
<feature type="coiled-coil region" evidence="1">
    <location>
        <begin position="245"/>
        <end position="295"/>
    </location>
</feature>
<keyword evidence="1" id="KW-0175">Coiled coil</keyword>
<sequence>MTLGNIPRLYTALADWIACMLCVSLFPHRLKGWQLRAVQAFFLAVMCVFLAATGNVPVAWFVPCILLSAALMFVFIYLCCDFSTANAGYYCVRAFILAELAASLEWQLYYYAAYSAGGTSLPIRILFLAGTYALIFGLMYALERRRRESVREMEITWRELLSALAIGAAIYAISNLSYFYADTPFSGRLTMEIFNIRTLVDLGGVAILYAYHIQLSELHVRREKDALTNVLRTQYSQYQLSQDSVDLINRKYHDLKHQLSVLRAESDPQKKNDYLDRMEQEIRAYEAQNKTGNHVLDTVLAGKSLYCQQHGVSLTCVADGTALDFMDEMDLCTLFGNALDNAIESVEKLPDPERRLIHLSVSRQRGFLHIRVENTYEGELQFDGGLPATTKADKRYHGYGLKSIRETAKKYGGSVTISAKGGWFELRVLLPLSA</sequence>
<reference evidence="4" key="1">
    <citation type="submission" date="2020-08" db="EMBL/GenBank/DDBJ databases">
        <title>Genome public.</title>
        <authorList>
            <person name="Liu C."/>
            <person name="Sun Q."/>
        </authorList>
    </citation>
    <scope>NUCLEOTIDE SEQUENCE</scope>
    <source>
        <strain evidence="4">NSJ-52</strain>
    </source>
</reference>
<evidence type="ECO:0000256" key="2">
    <source>
        <dbReference type="SAM" id="Phobius"/>
    </source>
</evidence>
<dbReference type="Proteomes" id="UP000607645">
    <property type="component" value="Unassembled WGS sequence"/>
</dbReference>
<dbReference type="PANTHER" id="PTHR40448">
    <property type="entry name" value="TWO-COMPONENT SENSOR HISTIDINE KINASE"/>
    <property type="match status" value="1"/>
</dbReference>
<accession>A0A8J6JK18</accession>
<evidence type="ECO:0000313" key="4">
    <source>
        <dbReference type="EMBL" id="MBC5736154.1"/>
    </source>
</evidence>
<dbReference type="AlphaFoldDB" id="A0A8J6JK18"/>
<organism evidence="4 5">
    <name type="scientific">Lawsonibacter faecis</name>
    <dbReference type="NCBI Taxonomy" id="2763052"/>
    <lineage>
        <taxon>Bacteria</taxon>
        <taxon>Bacillati</taxon>
        <taxon>Bacillota</taxon>
        <taxon>Clostridia</taxon>
        <taxon>Eubacteriales</taxon>
        <taxon>Oscillospiraceae</taxon>
        <taxon>Lawsonibacter</taxon>
    </lineage>
</organism>
<dbReference type="InterPro" id="IPR032834">
    <property type="entry name" value="NatK-like_C"/>
</dbReference>
<dbReference type="Gene3D" id="3.30.565.10">
    <property type="entry name" value="Histidine kinase-like ATPase, C-terminal domain"/>
    <property type="match status" value="1"/>
</dbReference>
<keyword evidence="2" id="KW-0472">Membrane</keyword>
<dbReference type="PANTHER" id="PTHR40448:SF1">
    <property type="entry name" value="TWO-COMPONENT SENSOR HISTIDINE KINASE"/>
    <property type="match status" value="1"/>
</dbReference>
<feature type="transmembrane region" description="Helical" evidence="2">
    <location>
        <begin position="58"/>
        <end position="78"/>
    </location>
</feature>
<name>A0A8J6JK18_9FIRM</name>
<proteinExistence type="predicted"/>
<evidence type="ECO:0000256" key="1">
    <source>
        <dbReference type="SAM" id="Coils"/>
    </source>
</evidence>
<feature type="transmembrane region" description="Helical" evidence="2">
    <location>
        <begin position="121"/>
        <end position="142"/>
    </location>
</feature>
<evidence type="ECO:0000259" key="3">
    <source>
        <dbReference type="Pfam" id="PF14501"/>
    </source>
</evidence>
<keyword evidence="5" id="KW-1185">Reference proteome</keyword>
<feature type="transmembrane region" description="Helical" evidence="2">
    <location>
        <begin position="6"/>
        <end position="26"/>
    </location>
</feature>
<comment type="caution">
    <text evidence="4">The sequence shown here is derived from an EMBL/GenBank/DDBJ whole genome shotgun (WGS) entry which is preliminary data.</text>
</comment>